<dbReference type="InterPro" id="IPR007110">
    <property type="entry name" value="Ig-like_dom"/>
</dbReference>
<dbReference type="Ensembl" id="ENSNVIT00000023284.1">
    <property type="protein sequence ID" value="ENSNVIP00000019982.1"/>
    <property type="gene ID" value="ENSNVIG00000015577.1"/>
</dbReference>
<keyword evidence="10" id="KW-0393">Immunoglobulin domain</keyword>
<dbReference type="AlphaFoldDB" id="A0A8C7ESD4"/>
<evidence type="ECO:0000256" key="11">
    <source>
        <dbReference type="SAM" id="MobiDB-lite"/>
    </source>
</evidence>
<keyword evidence="7" id="KW-0472">Membrane</keyword>
<dbReference type="GO" id="GO:0019221">
    <property type="term" value="P:cytokine-mediated signaling pathway"/>
    <property type="evidence" value="ECO:0007669"/>
    <property type="project" value="TreeGrafter"/>
</dbReference>
<dbReference type="PANTHER" id="PTHR11738">
    <property type="entry name" value="MHC CLASS I NK CELL RECEPTOR"/>
    <property type="match status" value="1"/>
</dbReference>
<evidence type="ECO:0000256" key="6">
    <source>
        <dbReference type="ARBA" id="ARBA00022989"/>
    </source>
</evidence>
<keyword evidence="15" id="KW-1185">Reference proteome</keyword>
<organism evidence="14 15">
    <name type="scientific">Neovison vison</name>
    <name type="common">American mink</name>
    <name type="synonym">Mustela vison</name>
    <dbReference type="NCBI Taxonomy" id="452646"/>
    <lineage>
        <taxon>Eukaryota</taxon>
        <taxon>Metazoa</taxon>
        <taxon>Chordata</taxon>
        <taxon>Craniata</taxon>
        <taxon>Vertebrata</taxon>
        <taxon>Euteleostomi</taxon>
        <taxon>Mammalia</taxon>
        <taxon>Eutheria</taxon>
        <taxon>Laurasiatheria</taxon>
        <taxon>Carnivora</taxon>
        <taxon>Caniformia</taxon>
        <taxon>Musteloidea</taxon>
        <taxon>Mustelidae</taxon>
        <taxon>Mustelinae</taxon>
        <taxon>Neogale</taxon>
    </lineage>
</organism>
<dbReference type="GO" id="GO:0032396">
    <property type="term" value="F:inhibitory MHC class I receptor activity"/>
    <property type="evidence" value="ECO:0007669"/>
    <property type="project" value="TreeGrafter"/>
</dbReference>
<dbReference type="GO" id="GO:0002764">
    <property type="term" value="P:immune response-regulating signaling pathway"/>
    <property type="evidence" value="ECO:0007669"/>
    <property type="project" value="TreeGrafter"/>
</dbReference>
<dbReference type="FunFam" id="2.60.40.10:FF:000049">
    <property type="entry name" value="Leukocyte immunoglobulin-like receptor subfamily B member 1"/>
    <property type="match status" value="6"/>
</dbReference>
<dbReference type="Gene3D" id="2.60.40.10">
    <property type="entry name" value="Immunoglobulins"/>
    <property type="match status" value="6"/>
</dbReference>
<evidence type="ECO:0000256" key="4">
    <source>
        <dbReference type="ARBA" id="ARBA00022729"/>
    </source>
</evidence>
<dbReference type="SMART" id="SM00409">
    <property type="entry name" value="IG"/>
    <property type="match status" value="4"/>
</dbReference>
<evidence type="ECO:0000259" key="13">
    <source>
        <dbReference type="PROSITE" id="PS50835"/>
    </source>
</evidence>
<dbReference type="InterPro" id="IPR003599">
    <property type="entry name" value="Ig_sub"/>
</dbReference>
<feature type="chain" id="PRO_5034539211" description="Ig-like domain-containing protein" evidence="12">
    <location>
        <begin position="19"/>
        <end position="664"/>
    </location>
</feature>
<evidence type="ECO:0000256" key="9">
    <source>
        <dbReference type="ARBA" id="ARBA00023180"/>
    </source>
</evidence>
<feature type="region of interest" description="Disordered" evidence="11">
    <location>
        <begin position="643"/>
        <end position="664"/>
    </location>
</feature>
<comment type="subcellular location">
    <subcellularLocation>
        <location evidence="1">Cell membrane</location>
        <topology evidence="1">Single-pass membrane protein</topology>
    </subcellularLocation>
</comment>
<dbReference type="Pfam" id="PF13895">
    <property type="entry name" value="Ig_2"/>
    <property type="match status" value="1"/>
</dbReference>
<keyword evidence="3" id="KW-0812">Transmembrane</keyword>
<dbReference type="InterPro" id="IPR036179">
    <property type="entry name" value="Ig-like_dom_sf"/>
</dbReference>
<evidence type="ECO:0000256" key="8">
    <source>
        <dbReference type="ARBA" id="ARBA00023157"/>
    </source>
</evidence>
<evidence type="ECO:0000256" key="12">
    <source>
        <dbReference type="SAM" id="SignalP"/>
    </source>
</evidence>
<evidence type="ECO:0000256" key="10">
    <source>
        <dbReference type="ARBA" id="ARBA00023319"/>
    </source>
</evidence>
<protein>
    <recommendedName>
        <fullName evidence="13">Ig-like domain-containing protein</fullName>
    </recommendedName>
</protein>
<dbReference type="InterPro" id="IPR013151">
    <property type="entry name" value="Immunoglobulin_dom"/>
</dbReference>
<keyword evidence="5" id="KW-0677">Repeat</keyword>
<dbReference type="InterPro" id="IPR013783">
    <property type="entry name" value="Ig-like_fold"/>
</dbReference>
<evidence type="ECO:0000256" key="2">
    <source>
        <dbReference type="ARBA" id="ARBA00022475"/>
    </source>
</evidence>
<dbReference type="Pfam" id="PF00047">
    <property type="entry name" value="ig"/>
    <property type="match status" value="1"/>
</dbReference>
<keyword evidence="4 12" id="KW-0732">Signal</keyword>
<dbReference type="InterPro" id="IPR050412">
    <property type="entry name" value="Ig-like_Receptors_ImmuneReg"/>
</dbReference>
<dbReference type="GO" id="GO:0005886">
    <property type="term" value="C:plasma membrane"/>
    <property type="evidence" value="ECO:0007669"/>
    <property type="project" value="UniProtKB-SubCell"/>
</dbReference>
<accession>A0A8C7ESD4</accession>
<feature type="signal peptide" evidence="12">
    <location>
        <begin position="1"/>
        <end position="18"/>
    </location>
</feature>
<evidence type="ECO:0000313" key="15">
    <source>
        <dbReference type="Proteomes" id="UP000694425"/>
    </source>
</evidence>
<reference evidence="14" key="1">
    <citation type="submission" date="2025-08" db="UniProtKB">
        <authorList>
            <consortium name="Ensembl"/>
        </authorList>
    </citation>
    <scope>IDENTIFICATION</scope>
</reference>
<keyword evidence="6" id="KW-1133">Transmembrane helix</keyword>
<dbReference type="SUPFAM" id="SSF48726">
    <property type="entry name" value="Immunoglobulin"/>
    <property type="match status" value="6"/>
</dbReference>
<keyword evidence="9" id="KW-0325">Glycoprotein</keyword>
<keyword evidence="2" id="KW-1003">Cell membrane</keyword>
<feature type="domain" description="Ig-like" evidence="13">
    <location>
        <begin position="319"/>
        <end position="413"/>
    </location>
</feature>
<evidence type="ECO:0000256" key="3">
    <source>
        <dbReference type="ARBA" id="ARBA00022692"/>
    </source>
</evidence>
<proteinExistence type="predicted"/>
<evidence type="ECO:0000256" key="7">
    <source>
        <dbReference type="ARBA" id="ARBA00023136"/>
    </source>
</evidence>
<evidence type="ECO:0000256" key="1">
    <source>
        <dbReference type="ARBA" id="ARBA00004162"/>
    </source>
</evidence>
<name>A0A8C7ESD4_NEOVI</name>
<dbReference type="PANTHER" id="PTHR11738:SF179">
    <property type="entry name" value="LEUKOCYTE IMMUNOGLOBULIN-LIKE RECEPTOR SUBFAMILY A MEMBER 5"/>
    <property type="match status" value="1"/>
</dbReference>
<dbReference type="Proteomes" id="UP000694425">
    <property type="component" value="Unplaced"/>
</dbReference>
<reference evidence="14" key="2">
    <citation type="submission" date="2025-09" db="UniProtKB">
        <authorList>
            <consortium name="Ensembl"/>
        </authorList>
    </citation>
    <scope>IDENTIFICATION</scope>
</reference>
<sequence>MTLTLTVLLYLGLCPSLCFLPGTRPKPTIWAEPGFAIPWWTSVTIWCQGGLEAQEYHLHKEGKLETWDRQKPLEPGDKAKFFIRYMRVMHTGRYRCNYLSPSGWSELSEPLELVMTGLQNKPQLSALPSHVVTPGRNVTLQCGSWLGYDRFVLMKEGEHQPSWTMVSQRASRGGTQALFPVGPVNTSLRWTFRCYGYYNTTSQIWSHPSDPLELLASDTLPKPSIWADPSPMVTKGSRVAIWCQASLQADGYYLYKDRLSEPLETLETSQDSSNKAGFSITSMSSHNVGRYRCAYKSGESWSQQSDLLSLVITGQHDAPSLSATPGPVVALGGNVSLSCSSSWPRGLFHLLKEHGADAPQHLEWTFCRERGQGIFHVGPVNTSHVGTYRCYVSPQSYPDSWSQSSDPLHLQVTGVYREPSLLAQPGSLVQSGDSLILQCHSETGFDRFALAKDEELRAPQHLEGQPSPNFPLGPVSHTHGGQYRCYCGHKLSSTWSAPSAPLVILITGMYEKPSLSIQSGTSVSWGEKVTLQCRSEMRFDTFHLSKEGSLAPPQVLHVQDTAIPYQVNFILSPVTSDLEGTYQCYGSHSTSPYLLSQPSDPLELLVSGEDQDYTVENLIRLGISVLILMVLGVLLFQARHHQGSPKMQPGHTHESKKMDSEVEL</sequence>
<feature type="compositionally biased region" description="Basic and acidic residues" evidence="11">
    <location>
        <begin position="651"/>
        <end position="664"/>
    </location>
</feature>
<keyword evidence="8" id="KW-1015">Disulfide bond</keyword>
<evidence type="ECO:0000313" key="14">
    <source>
        <dbReference type="Ensembl" id="ENSNVIP00000019982.1"/>
    </source>
</evidence>
<evidence type="ECO:0000256" key="5">
    <source>
        <dbReference type="ARBA" id="ARBA00022737"/>
    </source>
</evidence>
<dbReference type="GeneTree" id="ENSGT01100000263478"/>
<dbReference type="PROSITE" id="PS50835">
    <property type="entry name" value="IG_LIKE"/>
    <property type="match status" value="1"/>
</dbReference>